<dbReference type="InterPro" id="IPR006121">
    <property type="entry name" value="HMA_dom"/>
</dbReference>
<dbReference type="SUPFAM" id="SSF49329">
    <property type="entry name" value="Cu,Zn superoxide dismutase-like"/>
    <property type="match status" value="1"/>
</dbReference>
<dbReference type="InterPro" id="IPR036423">
    <property type="entry name" value="SOD-like_Cu/Zn_dom_sf"/>
</dbReference>
<comment type="cofactor">
    <cofactor evidence="1">
        <name>Cu(2+)</name>
        <dbReference type="ChEBI" id="CHEBI:29036"/>
    </cofactor>
</comment>
<dbReference type="Gene3D" id="3.30.70.100">
    <property type="match status" value="1"/>
</dbReference>
<feature type="domain" description="HMA" evidence="10">
    <location>
        <begin position="3"/>
        <end position="66"/>
    </location>
</feature>
<evidence type="ECO:0000313" key="12">
    <source>
        <dbReference type="Proteomes" id="UP001162162"/>
    </source>
</evidence>
<organism evidence="11 12">
    <name type="scientific">Aromia moschata</name>
    <dbReference type="NCBI Taxonomy" id="1265417"/>
    <lineage>
        <taxon>Eukaryota</taxon>
        <taxon>Metazoa</taxon>
        <taxon>Ecdysozoa</taxon>
        <taxon>Arthropoda</taxon>
        <taxon>Hexapoda</taxon>
        <taxon>Insecta</taxon>
        <taxon>Pterygota</taxon>
        <taxon>Neoptera</taxon>
        <taxon>Endopterygota</taxon>
        <taxon>Coleoptera</taxon>
        <taxon>Polyphaga</taxon>
        <taxon>Cucujiformia</taxon>
        <taxon>Chrysomeloidea</taxon>
        <taxon>Cerambycidae</taxon>
        <taxon>Cerambycinae</taxon>
        <taxon>Callichromatini</taxon>
        <taxon>Aromia</taxon>
    </lineage>
</organism>
<dbReference type="GO" id="GO:0005507">
    <property type="term" value="F:copper ion binding"/>
    <property type="evidence" value="ECO:0007669"/>
    <property type="project" value="InterPro"/>
</dbReference>
<evidence type="ECO:0000256" key="7">
    <source>
        <dbReference type="ARBA" id="ARBA00025798"/>
    </source>
</evidence>
<dbReference type="Pfam" id="PF00080">
    <property type="entry name" value="Sod_Cu"/>
    <property type="match status" value="1"/>
</dbReference>
<dbReference type="InterPro" id="IPR024134">
    <property type="entry name" value="SOD_Cu/Zn_/chaperone"/>
</dbReference>
<keyword evidence="4" id="KW-0862">Zinc</keyword>
<dbReference type="InterPro" id="IPR001424">
    <property type="entry name" value="SOD_Cu_Zn_dom"/>
</dbReference>
<dbReference type="EC" id="1.15.1.1" evidence="2"/>
<dbReference type="Gene3D" id="2.60.40.200">
    <property type="entry name" value="Superoxide dismutase, copper/zinc binding domain"/>
    <property type="match status" value="1"/>
</dbReference>
<dbReference type="SUPFAM" id="SSF55008">
    <property type="entry name" value="HMA, heavy metal-associated domain"/>
    <property type="match status" value="1"/>
</dbReference>
<dbReference type="PROSITE" id="PS50846">
    <property type="entry name" value="HMA_2"/>
    <property type="match status" value="1"/>
</dbReference>
<comment type="catalytic activity">
    <reaction evidence="9">
        <text>2 superoxide + 2 H(+) = H2O2 + O2</text>
        <dbReference type="Rhea" id="RHEA:20696"/>
        <dbReference type="ChEBI" id="CHEBI:15378"/>
        <dbReference type="ChEBI" id="CHEBI:15379"/>
        <dbReference type="ChEBI" id="CHEBI:16240"/>
        <dbReference type="ChEBI" id="CHEBI:18421"/>
        <dbReference type="EC" id="1.15.1.1"/>
    </reaction>
</comment>
<keyword evidence="3" id="KW-0479">Metal-binding</keyword>
<evidence type="ECO:0000256" key="8">
    <source>
        <dbReference type="ARBA" id="ARBA00032899"/>
    </source>
</evidence>
<evidence type="ECO:0000256" key="4">
    <source>
        <dbReference type="ARBA" id="ARBA00022833"/>
    </source>
</evidence>
<dbReference type="InterPro" id="IPR036163">
    <property type="entry name" value="HMA_dom_sf"/>
</dbReference>
<gene>
    <name evidence="11" type="ORF">NQ318_017535</name>
</gene>
<name>A0AAV8Z0V2_9CUCU</name>
<reference evidence="11" key="1">
    <citation type="journal article" date="2023" name="Insect Mol. Biol.">
        <title>Genome sequencing provides insights into the evolution of gene families encoding plant cell wall-degrading enzymes in longhorned beetles.</title>
        <authorList>
            <person name="Shin N.R."/>
            <person name="Okamura Y."/>
            <person name="Kirsch R."/>
            <person name="Pauchet Y."/>
        </authorList>
    </citation>
    <scope>NUCLEOTIDE SEQUENCE</scope>
    <source>
        <strain evidence="11">AMC_N1</strain>
    </source>
</reference>
<sequence length="223" mass="23823">MSRTKIEFAVQMTCNSCVEAVKKSLENASEIKSVDVNLDTGSVVVDSSLSTLDLQKRLESTGRKVAVRGYAGSIAAVSIIEAGDKSVQATPDVCIIDGTVDGLKPGPYQISVHEAGDLSRGCESVGDIYHPDKTCSQRLYGNLGTVKAEAGGRAAFRLEDDTLKLSDIIGRSFVIAEKPEENREGRRLACGVIARSAGLFQNPKTICACDGVTLWDEVSKPRL</sequence>
<dbReference type="EMBL" id="JAPWTK010000021">
    <property type="protein sequence ID" value="KAJ8957644.1"/>
    <property type="molecule type" value="Genomic_DNA"/>
</dbReference>
<comment type="similarity">
    <text evidence="7">In the C-terminal section; belongs to the Cu-Zn superoxide dismutase family.</text>
</comment>
<evidence type="ECO:0000313" key="11">
    <source>
        <dbReference type="EMBL" id="KAJ8957644.1"/>
    </source>
</evidence>
<evidence type="ECO:0000259" key="10">
    <source>
        <dbReference type="PROSITE" id="PS50846"/>
    </source>
</evidence>
<keyword evidence="5" id="KW-0049">Antioxidant</keyword>
<evidence type="ECO:0000256" key="9">
    <source>
        <dbReference type="ARBA" id="ARBA00049204"/>
    </source>
</evidence>
<evidence type="ECO:0000256" key="5">
    <source>
        <dbReference type="ARBA" id="ARBA00022862"/>
    </source>
</evidence>
<protein>
    <recommendedName>
        <fullName evidence="2">superoxide dismutase</fullName>
        <ecNumber evidence="2">1.15.1.1</ecNumber>
    </recommendedName>
    <alternativeName>
        <fullName evidence="8">Superoxide dismutase copper chaperone</fullName>
    </alternativeName>
</protein>
<dbReference type="PANTHER" id="PTHR10003">
    <property type="entry name" value="SUPEROXIDE DISMUTASE CU-ZN -RELATED"/>
    <property type="match status" value="1"/>
</dbReference>
<evidence type="ECO:0000256" key="3">
    <source>
        <dbReference type="ARBA" id="ARBA00022723"/>
    </source>
</evidence>
<proteinExistence type="inferred from homology"/>
<dbReference type="Pfam" id="PF00403">
    <property type="entry name" value="HMA"/>
    <property type="match status" value="1"/>
</dbReference>
<keyword evidence="6" id="KW-0560">Oxidoreductase</keyword>
<evidence type="ECO:0000256" key="1">
    <source>
        <dbReference type="ARBA" id="ARBA00001973"/>
    </source>
</evidence>
<comment type="caution">
    <text evidence="11">The sequence shown here is derived from an EMBL/GenBank/DDBJ whole genome shotgun (WGS) entry which is preliminary data.</text>
</comment>
<accession>A0AAV8Z0V2</accession>
<dbReference type="Proteomes" id="UP001162162">
    <property type="component" value="Unassembled WGS sequence"/>
</dbReference>
<evidence type="ECO:0000256" key="6">
    <source>
        <dbReference type="ARBA" id="ARBA00023002"/>
    </source>
</evidence>
<evidence type="ECO:0000256" key="2">
    <source>
        <dbReference type="ARBA" id="ARBA00012682"/>
    </source>
</evidence>
<dbReference type="CDD" id="cd00371">
    <property type="entry name" value="HMA"/>
    <property type="match status" value="1"/>
</dbReference>
<dbReference type="AlphaFoldDB" id="A0AAV8Z0V2"/>
<keyword evidence="12" id="KW-1185">Reference proteome</keyword>
<dbReference type="GO" id="GO:0004784">
    <property type="term" value="F:superoxide dismutase activity"/>
    <property type="evidence" value="ECO:0007669"/>
    <property type="project" value="UniProtKB-EC"/>
</dbReference>